<proteinExistence type="inferred from homology"/>
<feature type="transmembrane region" description="Helical" evidence="6">
    <location>
        <begin position="261"/>
        <end position="280"/>
    </location>
</feature>
<name>A0A8J7IZ31_9RHOB</name>
<feature type="transmembrane region" description="Helical" evidence="6">
    <location>
        <begin position="156"/>
        <end position="176"/>
    </location>
</feature>
<evidence type="ECO:0000256" key="5">
    <source>
        <dbReference type="ARBA" id="ARBA00023136"/>
    </source>
</evidence>
<evidence type="ECO:0000259" key="7">
    <source>
        <dbReference type="Pfam" id="PF00892"/>
    </source>
</evidence>
<evidence type="ECO:0000313" key="9">
    <source>
        <dbReference type="Proteomes" id="UP000640583"/>
    </source>
</evidence>
<feature type="transmembrane region" description="Helical" evidence="6">
    <location>
        <begin position="107"/>
        <end position="125"/>
    </location>
</feature>
<feature type="transmembrane region" description="Helical" evidence="6">
    <location>
        <begin position="188"/>
        <end position="211"/>
    </location>
</feature>
<keyword evidence="3 6" id="KW-0812">Transmembrane</keyword>
<accession>A0A8J7IZ31</accession>
<feature type="transmembrane region" description="Helical" evidence="6">
    <location>
        <begin position="46"/>
        <end position="66"/>
    </location>
</feature>
<evidence type="ECO:0000256" key="4">
    <source>
        <dbReference type="ARBA" id="ARBA00022989"/>
    </source>
</evidence>
<reference evidence="8" key="1">
    <citation type="submission" date="2020-10" db="EMBL/GenBank/DDBJ databases">
        <title>Paenihalocynthiibacter styelae gen. nov., sp. nov., isolated from stalked sea squirt Styela clava.</title>
        <authorList>
            <person name="Kim Y.-O."/>
            <person name="Yoon J.-H."/>
        </authorList>
    </citation>
    <scope>NUCLEOTIDE SEQUENCE</scope>
    <source>
        <strain evidence="8">MYP1-1</strain>
    </source>
</reference>
<evidence type="ECO:0000256" key="1">
    <source>
        <dbReference type="ARBA" id="ARBA00004141"/>
    </source>
</evidence>
<evidence type="ECO:0000256" key="2">
    <source>
        <dbReference type="ARBA" id="ARBA00009853"/>
    </source>
</evidence>
<evidence type="ECO:0000313" key="8">
    <source>
        <dbReference type="EMBL" id="MBI1494965.1"/>
    </source>
</evidence>
<feature type="domain" description="EamA" evidence="7">
    <location>
        <begin position="17"/>
        <end position="149"/>
    </location>
</feature>
<dbReference type="Proteomes" id="UP000640583">
    <property type="component" value="Unassembled WGS sequence"/>
</dbReference>
<comment type="caution">
    <text evidence="8">The sequence shown here is derived from an EMBL/GenBank/DDBJ whole genome shotgun (WGS) entry which is preliminary data.</text>
</comment>
<organism evidence="8 9">
    <name type="scientific">Halocynthiibacter styelae</name>
    <dbReference type="NCBI Taxonomy" id="2761955"/>
    <lineage>
        <taxon>Bacteria</taxon>
        <taxon>Pseudomonadati</taxon>
        <taxon>Pseudomonadota</taxon>
        <taxon>Alphaproteobacteria</taxon>
        <taxon>Rhodobacterales</taxon>
        <taxon>Paracoccaceae</taxon>
        <taxon>Halocynthiibacter</taxon>
    </lineage>
</organism>
<dbReference type="Pfam" id="PF00892">
    <property type="entry name" value="EamA"/>
    <property type="match status" value="2"/>
</dbReference>
<evidence type="ECO:0000256" key="6">
    <source>
        <dbReference type="SAM" id="Phobius"/>
    </source>
</evidence>
<comment type="similarity">
    <text evidence="2">Belongs to the drug/metabolite transporter (DMT) superfamily. 10 TMS drug/metabolite exporter (DME) (TC 2.A.7.3) family.</text>
</comment>
<dbReference type="PANTHER" id="PTHR22911">
    <property type="entry name" value="ACYL-MALONYL CONDENSING ENZYME-RELATED"/>
    <property type="match status" value="1"/>
</dbReference>
<gene>
    <name evidence="8" type="ORF">H1D41_15075</name>
</gene>
<dbReference type="RefSeq" id="WP_228849690.1">
    <property type="nucleotide sequence ID" value="NZ_JADCKQ010000012.1"/>
</dbReference>
<keyword evidence="4 6" id="KW-1133">Transmembrane helix</keyword>
<keyword evidence="5 6" id="KW-0472">Membrane</keyword>
<feature type="transmembrane region" description="Helical" evidence="6">
    <location>
        <begin position="78"/>
        <end position="101"/>
    </location>
</feature>
<feature type="transmembrane region" description="Helical" evidence="6">
    <location>
        <begin position="231"/>
        <end position="249"/>
    </location>
</feature>
<dbReference type="GO" id="GO:0016020">
    <property type="term" value="C:membrane"/>
    <property type="evidence" value="ECO:0007669"/>
    <property type="project" value="UniProtKB-SubCell"/>
</dbReference>
<dbReference type="AlphaFoldDB" id="A0A8J7IZ31"/>
<protein>
    <submittedName>
        <fullName evidence="8">DMT family transporter</fullName>
    </submittedName>
</protein>
<sequence length="321" mass="34589">MSASSAISPAHSDRPVLGILLMLGFCISAPAGDAFAKILGDRLPLLELVMVRFAAQVILLGPLVWLRHLPWRSTGPVTWLILVRTVLHILGIGMMFTALRYLPLADAIAIAFVMPFIMLILGYFVLNETIGLHRIIACLIGFIGTLLVVQPSFAEVGWPALLPLGVALDFALFMMVTRQIARKTDPIALQAVSGVLALLILAPLTVAGTFLPEGNTLSGTLGFILPEQTSSYLFLFLIGFLGTIGHLLMTWSLRYAPSATLAPMQYLEIPFATIIGWLIFRDVPDGLAATGICITVAAGLYIIFREQAIARAAPASQSKQP</sequence>
<feature type="transmembrane region" description="Helical" evidence="6">
    <location>
        <begin position="286"/>
        <end position="304"/>
    </location>
</feature>
<dbReference type="InterPro" id="IPR037185">
    <property type="entry name" value="EmrE-like"/>
</dbReference>
<comment type="subcellular location">
    <subcellularLocation>
        <location evidence="1">Membrane</location>
        <topology evidence="1">Multi-pass membrane protein</topology>
    </subcellularLocation>
</comment>
<feature type="transmembrane region" description="Helical" evidence="6">
    <location>
        <begin position="132"/>
        <end position="150"/>
    </location>
</feature>
<dbReference type="SUPFAM" id="SSF103481">
    <property type="entry name" value="Multidrug resistance efflux transporter EmrE"/>
    <property type="match status" value="2"/>
</dbReference>
<evidence type="ECO:0000256" key="3">
    <source>
        <dbReference type="ARBA" id="ARBA00022692"/>
    </source>
</evidence>
<feature type="domain" description="EamA" evidence="7">
    <location>
        <begin position="160"/>
        <end position="303"/>
    </location>
</feature>
<keyword evidence="9" id="KW-1185">Reference proteome</keyword>
<dbReference type="InterPro" id="IPR000620">
    <property type="entry name" value="EamA_dom"/>
</dbReference>
<dbReference type="PANTHER" id="PTHR22911:SF6">
    <property type="entry name" value="SOLUTE CARRIER FAMILY 35 MEMBER G1"/>
    <property type="match status" value="1"/>
</dbReference>
<dbReference type="EMBL" id="JADCKQ010000012">
    <property type="protein sequence ID" value="MBI1494965.1"/>
    <property type="molecule type" value="Genomic_DNA"/>
</dbReference>